<keyword evidence="7 8" id="KW-0472">Membrane</keyword>
<evidence type="ECO:0000313" key="10">
    <source>
        <dbReference type="EMBL" id="SFK45765.1"/>
    </source>
</evidence>
<dbReference type="OrthoDB" id="9808686at2"/>
<gene>
    <name evidence="10" type="ORF">SAMN04488079_11199</name>
</gene>
<evidence type="ECO:0000256" key="6">
    <source>
        <dbReference type="ARBA" id="ARBA00022989"/>
    </source>
</evidence>
<comment type="similarity">
    <text evidence="2">Belongs to the ABC-2 integral membrane protein family.</text>
</comment>
<keyword evidence="6 8" id="KW-1133">Transmembrane helix</keyword>
<evidence type="ECO:0000256" key="1">
    <source>
        <dbReference type="ARBA" id="ARBA00004651"/>
    </source>
</evidence>
<evidence type="ECO:0000256" key="4">
    <source>
        <dbReference type="ARBA" id="ARBA00022475"/>
    </source>
</evidence>
<evidence type="ECO:0000313" key="11">
    <source>
        <dbReference type="Proteomes" id="UP000198924"/>
    </source>
</evidence>
<keyword evidence="5 8" id="KW-0812">Transmembrane</keyword>
<dbReference type="STRING" id="45496.SAMN04488079_11199"/>
<dbReference type="EMBL" id="FOSH01000011">
    <property type="protein sequence ID" value="SFK45765.1"/>
    <property type="molecule type" value="Genomic_DNA"/>
</dbReference>
<dbReference type="Gene3D" id="3.40.1710.10">
    <property type="entry name" value="abc type-2 transporter like domain"/>
    <property type="match status" value="1"/>
</dbReference>
<feature type="transmembrane region" description="Helical" evidence="8">
    <location>
        <begin position="256"/>
        <end position="280"/>
    </location>
</feature>
<feature type="domain" description="ABC transmembrane type-2" evidence="9">
    <location>
        <begin position="133"/>
        <end position="369"/>
    </location>
</feature>
<dbReference type="InterPro" id="IPR013525">
    <property type="entry name" value="ABC2_TM"/>
</dbReference>
<name>A0A1I3ZNV0_9GAMM</name>
<organism evidence="10 11">
    <name type="scientific">Methylophaga sulfidovorans</name>
    <dbReference type="NCBI Taxonomy" id="45496"/>
    <lineage>
        <taxon>Bacteria</taxon>
        <taxon>Pseudomonadati</taxon>
        <taxon>Pseudomonadota</taxon>
        <taxon>Gammaproteobacteria</taxon>
        <taxon>Thiotrichales</taxon>
        <taxon>Piscirickettsiaceae</taxon>
        <taxon>Methylophaga</taxon>
    </lineage>
</organism>
<feature type="transmembrane region" description="Helical" evidence="8">
    <location>
        <begin position="21"/>
        <end position="40"/>
    </location>
</feature>
<dbReference type="PANTHER" id="PTHR30294">
    <property type="entry name" value="MEMBRANE COMPONENT OF ABC TRANSPORTER YHHJ-RELATED"/>
    <property type="match status" value="1"/>
</dbReference>
<feature type="transmembrane region" description="Helical" evidence="8">
    <location>
        <begin position="220"/>
        <end position="244"/>
    </location>
</feature>
<dbReference type="Pfam" id="PF12698">
    <property type="entry name" value="ABC2_membrane_3"/>
    <property type="match status" value="1"/>
</dbReference>
<keyword evidence="3" id="KW-0813">Transport</keyword>
<evidence type="ECO:0000259" key="9">
    <source>
        <dbReference type="PROSITE" id="PS51012"/>
    </source>
</evidence>
<dbReference type="PANTHER" id="PTHR30294:SF47">
    <property type="entry name" value="INNER MEMBRANE TRANSPORT PERMEASE YHHJ"/>
    <property type="match status" value="1"/>
</dbReference>
<comment type="subcellular location">
    <subcellularLocation>
        <location evidence="1">Cell membrane</location>
        <topology evidence="1">Multi-pass membrane protein</topology>
    </subcellularLocation>
</comment>
<evidence type="ECO:0000256" key="2">
    <source>
        <dbReference type="ARBA" id="ARBA00007783"/>
    </source>
</evidence>
<evidence type="ECO:0000256" key="3">
    <source>
        <dbReference type="ARBA" id="ARBA00022448"/>
    </source>
</evidence>
<dbReference type="InterPro" id="IPR047817">
    <property type="entry name" value="ABC2_TM_bact-type"/>
</dbReference>
<feature type="transmembrane region" description="Helical" evidence="8">
    <location>
        <begin position="287"/>
        <end position="305"/>
    </location>
</feature>
<dbReference type="InterPro" id="IPR051449">
    <property type="entry name" value="ABC-2_transporter_component"/>
</dbReference>
<evidence type="ECO:0000256" key="5">
    <source>
        <dbReference type="ARBA" id="ARBA00022692"/>
    </source>
</evidence>
<sequence length="373" mass="41136">MSSVKNIFNLGIKELRTLLQDPLMVVVILVTFTVMVYSAGKSVSTELQNTPIAVVDEDQSAISINIAEAFYEPHFKPAEQISLQDVNKSLDTGLYTFVLDIPHDFQKDLLAGRKPEIQLAIDATMMSQAFIGAGYISEIINREVQHLLETHNATSSQPVKQIVRMRFNPNLNSAWFSGVMELINMITLLSVILTGAALIREREHGTLEHLLVMPITPFQIMMAKIWSMGLVVLITSTFSLYVVIQGWLNMTIAGSIILFQLGTACFLFSTTSLGILLGTLARSMPQLGLLLLLLILPLQMLSGGMTPFDSMPKIVQNIMQFAPTSHFVSTSQAVLYRGADFAIIWPDLLANLAIGSVFFLIALALFRKSLATV</sequence>
<dbReference type="Proteomes" id="UP000198924">
    <property type="component" value="Unassembled WGS sequence"/>
</dbReference>
<evidence type="ECO:0000256" key="7">
    <source>
        <dbReference type="ARBA" id="ARBA00023136"/>
    </source>
</evidence>
<evidence type="ECO:0000256" key="8">
    <source>
        <dbReference type="SAM" id="Phobius"/>
    </source>
</evidence>
<keyword evidence="4" id="KW-1003">Cell membrane</keyword>
<dbReference type="PROSITE" id="PS51012">
    <property type="entry name" value="ABC_TM2"/>
    <property type="match status" value="1"/>
</dbReference>
<protein>
    <submittedName>
        <fullName evidence="10">ABC-2 type transport system permease protein</fullName>
    </submittedName>
</protein>
<feature type="transmembrane region" description="Helical" evidence="8">
    <location>
        <begin position="348"/>
        <end position="366"/>
    </location>
</feature>
<dbReference type="AlphaFoldDB" id="A0A1I3ZNV0"/>
<keyword evidence="11" id="KW-1185">Reference proteome</keyword>
<dbReference type="RefSeq" id="WP_091714352.1">
    <property type="nucleotide sequence ID" value="NZ_FOSH01000011.1"/>
</dbReference>
<reference evidence="11" key="1">
    <citation type="submission" date="2016-10" db="EMBL/GenBank/DDBJ databases">
        <authorList>
            <person name="Varghese N."/>
            <person name="Submissions S."/>
        </authorList>
    </citation>
    <scope>NUCLEOTIDE SEQUENCE [LARGE SCALE GENOMIC DNA]</scope>
    <source>
        <strain evidence="11">DSM 11578</strain>
    </source>
</reference>
<dbReference type="GO" id="GO:0005886">
    <property type="term" value="C:plasma membrane"/>
    <property type="evidence" value="ECO:0007669"/>
    <property type="project" value="UniProtKB-SubCell"/>
</dbReference>
<dbReference type="GO" id="GO:0140359">
    <property type="term" value="F:ABC-type transporter activity"/>
    <property type="evidence" value="ECO:0007669"/>
    <property type="project" value="InterPro"/>
</dbReference>
<proteinExistence type="inferred from homology"/>
<accession>A0A1I3ZNV0</accession>